<dbReference type="GO" id="GO:0097484">
    <property type="term" value="P:dendrite extension"/>
    <property type="evidence" value="ECO:0007669"/>
    <property type="project" value="TreeGrafter"/>
</dbReference>
<dbReference type="CTD" id="20247759"/>
<dbReference type="OMA" id="FSIRMAK"/>
<protein>
    <submittedName>
        <fullName evidence="3">Uncharacterized protein</fullName>
    </submittedName>
</protein>
<organism evidence="3 4">
    <name type="scientific">Lottia gigantea</name>
    <name type="common">Giant owl limpet</name>
    <dbReference type="NCBI Taxonomy" id="225164"/>
    <lineage>
        <taxon>Eukaryota</taxon>
        <taxon>Metazoa</taxon>
        <taxon>Spiralia</taxon>
        <taxon>Lophotrochozoa</taxon>
        <taxon>Mollusca</taxon>
        <taxon>Gastropoda</taxon>
        <taxon>Patellogastropoda</taxon>
        <taxon>Lottioidea</taxon>
        <taxon>Lottiidae</taxon>
        <taxon>Lottia</taxon>
    </lineage>
</organism>
<dbReference type="GO" id="GO:0001099">
    <property type="term" value="F:basal RNA polymerase II transcription machinery binding"/>
    <property type="evidence" value="ECO:0007669"/>
    <property type="project" value="TreeGrafter"/>
</dbReference>
<evidence type="ECO:0000313" key="4">
    <source>
        <dbReference type="Proteomes" id="UP000030746"/>
    </source>
</evidence>
<dbReference type="STRING" id="225164.V4BQI6"/>
<dbReference type="GeneID" id="20247759"/>
<dbReference type="PANTHER" id="PTHR34253">
    <property type="entry name" value="PROTEIN LLP HOMOLOG"/>
    <property type="match status" value="1"/>
</dbReference>
<dbReference type="AlphaFoldDB" id="V4BQI6"/>
<feature type="region of interest" description="Disordered" evidence="2">
    <location>
        <begin position="58"/>
        <end position="111"/>
    </location>
</feature>
<evidence type="ECO:0000313" key="3">
    <source>
        <dbReference type="EMBL" id="ESO91154.1"/>
    </source>
</evidence>
<dbReference type="KEGG" id="lgi:LOTGIDRAFT_228705"/>
<feature type="compositionally biased region" description="Basic residues" evidence="2">
    <location>
        <begin position="1"/>
        <end position="21"/>
    </location>
</feature>
<dbReference type="RefSeq" id="XP_009057861.1">
    <property type="nucleotide sequence ID" value="XM_009059613.1"/>
</dbReference>
<feature type="compositionally biased region" description="Basic residues" evidence="2">
    <location>
        <begin position="90"/>
        <end position="99"/>
    </location>
</feature>
<dbReference type="OrthoDB" id="6257894at2759"/>
<keyword evidence="4" id="KW-1185">Reference proteome</keyword>
<dbReference type="InterPro" id="IPR018784">
    <property type="entry name" value="LLPH-like"/>
</dbReference>
<evidence type="ECO:0000256" key="2">
    <source>
        <dbReference type="SAM" id="MobiDB-lite"/>
    </source>
</evidence>
<feature type="compositionally biased region" description="Basic and acidic residues" evidence="2">
    <location>
        <begin position="58"/>
        <end position="82"/>
    </location>
</feature>
<dbReference type="HOGENOM" id="CLU_134502_0_0_1"/>
<sequence>MAKSLRSKRKRTNRRIKREKNAHKEIDRLKRLAAIREKALGLDTCTVKSGYQLRKDKEDTAMETDKPAKQYDPKTYKDEKGKYPSWMNSRTKKKLRREAKGKILPPMYRPT</sequence>
<dbReference type="PANTHER" id="PTHR34253:SF1">
    <property type="entry name" value="PROTEIN LLP HOMOLOG"/>
    <property type="match status" value="1"/>
</dbReference>
<proteinExistence type="inferred from homology"/>
<evidence type="ECO:0000256" key="1">
    <source>
        <dbReference type="ARBA" id="ARBA00034118"/>
    </source>
</evidence>
<dbReference type="Proteomes" id="UP000030746">
    <property type="component" value="Unassembled WGS sequence"/>
</dbReference>
<accession>V4BQI6</accession>
<dbReference type="EMBL" id="KB202283">
    <property type="protein sequence ID" value="ESO91154.1"/>
    <property type="molecule type" value="Genomic_DNA"/>
</dbReference>
<name>V4BQI6_LOTGI</name>
<dbReference type="Pfam" id="PF10169">
    <property type="entry name" value="LLPH"/>
    <property type="match status" value="2"/>
</dbReference>
<dbReference type="GO" id="GO:0003723">
    <property type="term" value="F:RNA binding"/>
    <property type="evidence" value="ECO:0007669"/>
    <property type="project" value="TreeGrafter"/>
</dbReference>
<feature type="region of interest" description="Disordered" evidence="2">
    <location>
        <begin position="1"/>
        <end position="22"/>
    </location>
</feature>
<gene>
    <name evidence="3" type="ORF">LOTGIDRAFT_228705</name>
</gene>
<reference evidence="3 4" key="1">
    <citation type="journal article" date="2013" name="Nature">
        <title>Insights into bilaterian evolution from three spiralian genomes.</title>
        <authorList>
            <person name="Simakov O."/>
            <person name="Marletaz F."/>
            <person name="Cho S.J."/>
            <person name="Edsinger-Gonzales E."/>
            <person name="Havlak P."/>
            <person name="Hellsten U."/>
            <person name="Kuo D.H."/>
            <person name="Larsson T."/>
            <person name="Lv J."/>
            <person name="Arendt D."/>
            <person name="Savage R."/>
            <person name="Osoegawa K."/>
            <person name="de Jong P."/>
            <person name="Grimwood J."/>
            <person name="Chapman J.A."/>
            <person name="Shapiro H."/>
            <person name="Aerts A."/>
            <person name="Otillar R.P."/>
            <person name="Terry A.Y."/>
            <person name="Boore J.L."/>
            <person name="Grigoriev I.V."/>
            <person name="Lindberg D.R."/>
            <person name="Seaver E.C."/>
            <person name="Weisblat D.A."/>
            <person name="Putnam N.H."/>
            <person name="Rokhsar D.S."/>
        </authorList>
    </citation>
    <scope>NUCLEOTIDE SEQUENCE [LARGE SCALE GENOMIC DNA]</scope>
</reference>
<comment type="similarity">
    <text evidence="1">Belongs to the learning-associated protein family.</text>
</comment>
<dbReference type="GO" id="GO:0005730">
    <property type="term" value="C:nucleolus"/>
    <property type="evidence" value="ECO:0007669"/>
    <property type="project" value="TreeGrafter"/>
</dbReference>